<organism evidence="2 3">
    <name type="scientific">Lasiosphaeris hirsuta</name>
    <dbReference type="NCBI Taxonomy" id="260670"/>
    <lineage>
        <taxon>Eukaryota</taxon>
        <taxon>Fungi</taxon>
        <taxon>Dikarya</taxon>
        <taxon>Ascomycota</taxon>
        <taxon>Pezizomycotina</taxon>
        <taxon>Sordariomycetes</taxon>
        <taxon>Sordariomycetidae</taxon>
        <taxon>Sordariales</taxon>
        <taxon>Lasiosphaeriaceae</taxon>
        <taxon>Lasiosphaeris</taxon>
    </lineage>
</organism>
<comment type="caution">
    <text evidence="2">The sequence shown here is derived from an EMBL/GenBank/DDBJ whole genome shotgun (WGS) entry which is preliminary data.</text>
</comment>
<keyword evidence="1" id="KW-0812">Transmembrane</keyword>
<feature type="transmembrane region" description="Helical" evidence="1">
    <location>
        <begin position="291"/>
        <end position="309"/>
    </location>
</feature>
<name>A0AA40AFE7_9PEZI</name>
<dbReference type="InterPro" id="IPR037737">
    <property type="entry name" value="Srf1"/>
</dbReference>
<evidence type="ECO:0000313" key="2">
    <source>
        <dbReference type="EMBL" id="KAK0714818.1"/>
    </source>
</evidence>
<dbReference type="AlphaFoldDB" id="A0AA40AFE7"/>
<dbReference type="GO" id="GO:0071944">
    <property type="term" value="C:cell periphery"/>
    <property type="evidence" value="ECO:0007669"/>
    <property type="project" value="TreeGrafter"/>
</dbReference>
<sequence>MPLAATPPAFLSHIQIPIQTPRSPLAIPIHAHHSGHAAPARLHRLPGGDVPRGPCLVRPPTALHTHVDLVLTDSCVAWIDSYEVRYGTPTEDQLRVLENPPPRTLPPAHNHAPGPPTRRVSKDGFVYENLPAVEGNGSARVRLRQILTGKGGAERGRKWDHLRSAEPVIVPRYSRATPSSPWHGFLQSSRYGHLPNEESEIVDPEMLDKLQPGFSNPVDVPRPTDTIRSRAARTTMLYKRIWQVILRHPLVPLAFRLIVLLTSIVALALSARIFEIESDERSTSAETTQSIVAIVVDTLAIPYIGYMTWDEYTGKPLGLRRATQKISLVLMDLFFIIFKSASTTLAFEALVYHNVKDIRVRQYSQALAAFQTVSLISWSMTFTVNVFRLVQKLGGGDEEGS</sequence>
<evidence type="ECO:0008006" key="4">
    <source>
        <dbReference type="Google" id="ProtNLM"/>
    </source>
</evidence>
<gene>
    <name evidence="2" type="ORF">B0H67DRAFT_553465</name>
</gene>
<feature type="transmembrane region" description="Helical" evidence="1">
    <location>
        <begin position="250"/>
        <end position="271"/>
    </location>
</feature>
<reference evidence="2" key="1">
    <citation type="submission" date="2023-06" db="EMBL/GenBank/DDBJ databases">
        <title>Genome-scale phylogeny and comparative genomics of the fungal order Sordariales.</title>
        <authorList>
            <consortium name="Lawrence Berkeley National Laboratory"/>
            <person name="Hensen N."/>
            <person name="Bonometti L."/>
            <person name="Westerberg I."/>
            <person name="Brannstrom I.O."/>
            <person name="Guillou S."/>
            <person name="Cros-Aarteil S."/>
            <person name="Calhoun S."/>
            <person name="Haridas S."/>
            <person name="Kuo A."/>
            <person name="Mondo S."/>
            <person name="Pangilinan J."/>
            <person name="Riley R."/>
            <person name="Labutti K."/>
            <person name="Andreopoulos B."/>
            <person name="Lipzen A."/>
            <person name="Chen C."/>
            <person name="Yanf M."/>
            <person name="Daum C."/>
            <person name="Ng V."/>
            <person name="Clum A."/>
            <person name="Steindorff A."/>
            <person name="Ohm R."/>
            <person name="Martin F."/>
            <person name="Silar P."/>
            <person name="Natvig D."/>
            <person name="Lalanne C."/>
            <person name="Gautier V."/>
            <person name="Ament-Velasquez S.L."/>
            <person name="Kruys A."/>
            <person name="Hutchinson M.I."/>
            <person name="Powell A.J."/>
            <person name="Barry K."/>
            <person name="Miller A.N."/>
            <person name="Grigoriev I.V."/>
            <person name="Debuchy R."/>
            <person name="Gladieux P."/>
            <person name="Thoren M.H."/>
            <person name="Johannesson H."/>
        </authorList>
    </citation>
    <scope>NUCLEOTIDE SEQUENCE</scope>
    <source>
        <strain evidence="2">SMH4607-1</strain>
    </source>
</reference>
<keyword evidence="3" id="KW-1185">Reference proteome</keyword>
<feature type="transmembrane region" description="Helical" evidence="1">
    <location>
        <begin position="329"/>
        <end position="347"/>
    </location>
</feature>
<dbReference type="EMBL" id="JAUKUA010000004">
    <property type="protein sequence ID" value="KAK0714818.1"/>
    <property type="molecule type" value="Genomic_DNA"/>
</dbReference>
<proteinExistence type="predicted"/>
<dbReference type="GO" id="GO:0000324">
    <property type="term" value="C:fungal-type vacuole"/>
    <property type="evidence" value="ECO:0007669"/>
    <property type="project" value="TreeGrafter"/>
</dbReference>
<keyword evidence="1" id="KW-0472">Membrane</keyword>
<keyword evidence="1" id="KW-1133">Transmembrane helix</keyword>
<dbReference type="PANTHER" id="PTHR36819:SF1">
    <property type="entry name" value="REGULATOR OF PHOSPHOLIPASE D SRF1"/>
    <property type="match status" value="1"/>
</dbReference>
<dbReference type="PANTHER" id="PTHR36819">
    <property type="entry name" value="REGULATOR OF PHOSPHOLIPASE D SRF1"/>
    <property type="match status" value="1"/>
</dbReference>
<accession>A0AA40AFE7</accession>
<evidence type="ECO:0000313" key="3">
    <source>
        <dbReference type="Proteomes" id="UP001172102"/>
    </source>
</evidence>
<dbReference type="Proteomes" id="UP001172102">
    <property type="component" value="Unassembled WGS sequence"/>
</dbReference>
<protein>
    <recommendedName>
        <fullName evidence="4">Regulator of phospholipase D SRF1</fullName>
    </recommendedName>
</protein>
<evidence type="ECO:0000256" key="1">
    <source>
        <dbReference type="SAM" id="Phobius"/>
    </source>
</evidence>